<gene>
    <name evidence="1" type="ORF">J2S02_004325</name>
</gene>
<accession>A0ABT9Z808</accession>
<organism evidence="1 2">
    <name type="scientific">Metabacillus niabensis</name>
    <dbReference type="NCBI Taxonomy" id="324854"/>
    <lineage>
        <taxon>Bacteria</taxon>
        <taxon>Bacillati</taxon>
        <taxon>Bacillota</taxon>
        <taxon>Bacilli</taxon>
        <taxon>Bacillales</taxon>
        <taxon>Bacillaceae</taxon>
        <taxon>Metabacillus</taxon>
    </lineage>
</organism>
<dbReference type="RefSeq" id="WP_145585188.1">
    <property type="nucleotide sequence ID" value="NZ_CADEPK010000026.1"/>
</dbReference>
<reference evidence="1 2" key="1">
    <citation type="submission" date="2023-07" db="EMBL/GenBank/DDBJ databases">
        <title>Genomic Encyclopedia of Type Strains, Phase IV (KMG-IV): sequencing the most valuable type-strain genomes for metagenomic binning, comparative biology and taxonomic classification.</title>
        <authorList>
            <person name="Goeker M."/>
        </authorList>
    </citation>
    <scope>NUCLEOTIDE SEQUENCE [LARGE SCALE GENOMIC DNA]</scope>
    <source>
        <strain evidence="1 2">DSM 17723</strain>
    </source>
</reference>
<evidence type="ECO:0000313" key="2">
    <source>
        <dbReference type="Proteomes" id="UP001232245"/>
    </source>
</evidence>
<evidence type="ECO:0000313" key="1">
    <source>
        <dbReference type="EMBL" id="MDQ0227961.1"/>
    </source>
</evidence>
<protein>
    <submittedName>
        <fullName evidence="1">Uncharacterized protein</fullName>
    </submittedName>
</protein>
<sequence>MAFGITRKELTAWKEAVKRGEIAFLTHYWFDDRFPNCHSVTKVSCNDVNKLIHWGEQFGLKKEWIHYYSDYPHFDLLGQTQYEILKKSGLDDHIVRFKLTLEKD</sequence>
<name>A0ABT9Z808_9BACI</name>
<dbReference type="Proteomes" id="UP001232245">
    <property type="component" value="Unassembled WGS sequence"/>
</dbReference>
<comment type="caution">
    <text evidence="1">The sequence shown here is derived from an EMBL/GenBank/DDBJ whole genome shotgun (WGS) entry which is preliminary data.</text>
</comment>
<dbReference type="EMBL" id="JAUSTZ010000013">
    <property type="protein sequence ID" value="MDQ0227961.1"/>
    <property type="molecule type" value="Genomic_DNA"/>
</dbReference>
<keyword evidence="2" id="KW-1185">Reference proteome</keyword>
<proteinExistence type="predicted"/>